<organism evidence="2 3">
    <name type="scientific">Streptomyces violaceusniger</name>
    <dbReference type="NCBI Taxonomy" id="68280"/>
    <lineage>
        <taxon>Bacteria</taxon>
        <taxon>Bacillati</taxon>
        <taxon>Actinomycetota</taxon>
        <taxon>Actinomycetes</taxon>
        <taxon>Kitasatosporales</taxon>
        <taxon>Streptomycetaceae</taxon>
        <taxon>Streptomyces</taxon>
        <taxon>Streptomyces violaceusniger group</taxon>
    </lineage>
</organism>
<reference evidence="2 3" key="1">
    <citation type="journal article" date="2020" name="Int. J. Syst. Evol. Microbiol.">
        <title>Reclassification of Streptomyces castelarensis and Streptomyces sporoclivatus as later heterotypic synonyms of Streptomyces antimycoticus.</title>
        <authorList>
            <person name="Komaki H."/>
            <person name="Tamura T."/>
        </authorList>
    </citation>
    <scope>NUCLEOTIDE SEQUENCE [LARGE SCALE GENOMIC DNA]</scope>
    <source>
        <strain evidence="2 3">NBRC 13459</strain>
    </source>
</reference>
<evidence type="ECO:0000256" key="1">
    <source>
        <dbReference type="SAM" id="MobiDB-lite"/>
    </source>
</evidence>
<comment type="caution">
    <text evidence="2">The sequence shown here is derived from an EMBL/GenBank/DDBJ whole genome shotgun (WGS) entry which is preliminary data.</text>
</comment>
<dbReference type="AlphaFoldDB" id="A0A4D4L679"/>
<feature type="region of interest" description="Disordered" evidence="1">
    <location>
        <begin position="1"/>
        <end position="58"/>
    </location>
</feature>
<name>A0A4D4L679_STRVO</name>
<evidence type="ECO:0000313" key="3">
    <source>
        <dbReference type="Proteomes" id="UP000301309"/>
    </source>
</evidence>
<accession>A0A4D4L679</accession>
<keyword evidence="3" id="KW-1185">Reference proteome</keyword>
<feature type="compositionally biased region" description="Polar residues" evidence="1">
    <location>
        <begin position="1"/>
        <end position="11"/>
    </location>
</feature>
<sequence length="117" mass="12672">MNACKTGSQRGAKSPNPTPPGTHSIRHVSSERSTHTLSTANRSRKSPPPRCELREEEHPTCVGSAEVVLVGPDERELRLCAAHAAAVWLTEPTFRFSAKTRPEAIAAVMRQAFGGSR</sequence>
<gene>
    <name evidence="2" type="ORF">SVIO_072850</name>
</gene>
<dbReference type="Proteomes" id="UP000301309">
    <property type="component" value="Unassembled WGS sequence"/>
</dbReference>
<protein>
    <submittedName>
        <fullName evidence="2">Uncharacterized protein</fullName>
    </submittedName>
</protein>
<dbReference type="EMBL" id="BJHW01000001">
    <property type="protein sequence ID" value="GDY56662.1"/>
    <property type="molecule type" value="Genomic_DNA"/>
</dbReference>
<evidence type="ECO:0000313" key="2">
    <source>
        <dbReference type="EMBL" id="GDY56662.1"/>
    </source>
</evidence>
<proteinExistence type="predicted"/>